<evidence type="ECO:0000313" key="3">
    <source>
        <dbReference type="Proteomes" id="UP000620550"/>
    </source>
</evidence>
<protein>
    <recommendedName>
        <fullName evidence="1">DUF4180 domain-containing protein</fullName>
    </recommendedName>
</protein>
<dbReference type="Pfam" id="PF13788">
    <property type="entry name" value="DUF4180"/>
    <property type="match status" value="1"/>
</dbReference>
<dbReference type="EMBL" id="BNAF01000018">
    <property type="protein sequence ID" value="GHE48570.1"/>
    <property type="molecule type" value="Genomic_DNA"/>
</dbReference>
<evidence type="ECO:0000259" key="1">
    <source>
        <dbReference type="Pfam" id="PF13788"/>
    </source>
</evidence>
<organism evidence="2 3">
    <name type="scientific">Sphingobacterium griseoflavum</name>
    <dbReference type="NCBI Taxonomy" id="1474952"/>
    <lineage>
        <taxon>Bacteria</taxon>
        <taxon>Pseudomonadati</taxon>
        <taxon>Bacteroidota</taxon>
        <taxon>Sphingobacteriia</taxon>
        <taxon>Sphingobacteriales</taxon>
        <taxon>Sphingobacteriaceae</taxon>
        <taxon>Sphingobacterium</taxon>
    </lineage>
</organism>
<sequence>MEIIEHQVNGKNIATLTNDLPVIRDVESATDLIGNLYYLGYDALVLQQSDLILDFFDLKTKLAGEVLQKFSNYRIRLAIVGDWSQIDSKSLLEFIRESNAGSLIFFANNDKEAMDKLSE</sequence>
<name>A0ABQ3I1Z8_9SPHI</name>
<reference evidence="3" key="1">
    <citation type="journal article" date="2019" name="Int. J. Syst. Evol. Microbiol.">
        <title>The Global Catalogue of Microorganisms (GCM) 10K type strain sequencing project: providing services to taxonomists for standard genome sequencing and annotation.</title>
        <authorList>
            <consortium name="The Broad Institute Genomics Platform"/>
            <consortium name="The Broad Institute Genome Sequencing Center for Infectious Disease"/>
            <person name="Wu L."/>
            <person name="Ma J."/>
        </authorList>
    </citation>
    <scope>NUCLEOTIDE SEQUENCE [LARGE SCALE GENOMIC DNA]</scope>
    <source>
        <strain evidence="3">CGMCC 1.12966</strain>
    </source>
</reference>
<evidence type="ECO:0000313" key="2">
    <source>
        <dbReference type="EMBL" id="GHE48570.1"/>
    </source>
</evidence>
<proteinExistence type="predicted"/>
<keyword evidence="3" id="KW-1185">Reference proteome</keyword>
<accession>A0ABQ3I1Z8</accession>
<feature type="domain" description="DUF4180" evidence="1">
    <location>
        <begin position="9"/>
        <end position="117"/>
    </location>
</feature>
<dbReference type="Proteomes" id="UP000620550">
    <property type="component" value="Unassembled WGS sequence"/>
</dbReference>
<dbReference type="InterPro" id="IPR025438">
    <property type="entry name" value="DUF4180"/>
</dbReference>
<gene>
    <name evidence="2" type="ORF">GCM10017764_34480</name>
</gene>
<comment type="caution">
    <text evidence="2">The sequence shown here is derived from an EMBL/GenBank/DDBJ whole genome shotgun (WGS) entry which is preliminary data.</text>
</comment>
<dbReference type="RefSeq" id="WP_189627971.1">
    <property type="nucleotide sequence ID" value="NZ_BNAF01000018.1"/>
</dbReference>